<dbReference type="VEuPathDB" id="ToxoDB:TGCOUG_392420"/>
<dbReference type="EMBL" id="AGQR02001003">
    <property type="protein sequence ID" value="PIM02895.1"/>
    <property type="molecule type" value="Genomic_DNA"/>
</dbReference>
<name>A0A2G8Y6K3_TOXGO</name>
<sequence>MFVEGTCGVERFLRIAFAVDAFTKSDSGVCLRLLSSNSLTARVTGNRGARPEGNGSTKHLMQMTGRRAARESFLAPNNCSTVFPSFARKGAWDPDVLCDLGPRCSASG</sequence>
<accession>A0A2G8Y6K3</accession>
<reference evidence="1 2" key="1">
    <citation type="journal article" date="2016" name="Nat. Commun.">
        <title>Local admixture of amplified and diversified secreted pathogenesis determinants shapes mosaic Toxoplasma gondii genomes.</title>
        <authorList>
            <person name="Lorenzi H."/>
            <person name="Khan A."/>
            <person name="Behnke M.S."/>
            <person name="Namasivayam S."/>
            <person name="Swapna L.S."/>
            <person name="Hadjithomas M."/>
            <person name="Karamycheva S."/>
            <person name="Pinney D."/>
            <person name="Brunk B.P."/>
            <person name="Ajioka J.W."/>
            <person name="Ajzenberg D."/>
            <person name="Boothroyd J.C."/>
            <person name="Boyle J.P."/>
            <person name="Darde M.L."/>
            <person name="Diaz-Miranda M.A."/>
            <person name="Dubey J.P."/>
            <person name="Fritz H.M."/>
            <person name="Gennari S.M."/>
            <person name="Gregory B.D."/>
            <person name="Kim K."/>
            <person name="Saeij J.P."/>
            <person name="Su C."/>
            <person name="White M.W."/>
            <person name="Zhu X.Q."/>
            <person name="Howe D.K."/>
            <person name="Rosenthal B.M."/>
            <person name="Grigg M.E."/>
            <person name="Parkinson J."/>
            <person name="Liu L."/>
            <person name="Kissinger J.C."/>
            <person name="Roos D.S."/>
            <person name="Sibley L.D."/>
        </authorList>
    </citation>
    <scope>NUCLEOTIDE SEQUENCE [LARGE SCALE GENOMIC DNA]</scope>
    <source>
        <strain evidence="1 2">COUG</strain>
    </source>
</reference>
<evidence type="ECO:0000313" key="1">
    <source>
        <dbReference type="EMBL" id="PIM02895.1"/>
    </source>
</evidence>
<protein>
    <submittedName>
        <fullName evidence="1">Uncharacterized protein</fullName>
    </submittedName>
</protein>
<comment type="caution">
    <text evidence="1">The sequence shown here is derived from an EMBL/GenBank/DDBJ whole genome shotgun (WGS) entry which is preliminary data.</text>
</comment>
<dbReference type="AlphaFoldDB" id="A0A2G8Y6K3"/>
<evidence type="ECO:0000313" key="2">
    <source>
        <dbReference type="Proteomes" id="UP000236343"/>
    </source>
</evidence>
<proteinExistence type="predicted"/>
<organism evidence="1 2">
    <name type="scientific">Toxoplasma gondii COUG</name>
    <dbReference type="NCBI Taxonomy" id="1074873"/>
    <lineage>
        <taxon>Eukaryota</taxon>
        <taxon>Sar</taxon>
        <taxon>Alveolata</taxon>
        <taxon>Apicomplexa</taxon>
        <taxon>Conoidasida</taxon>
        <taxon>Coccidia</taxon>
        <taxon>Eucoccidiorida</taxon>
        <taxon>Eimeriorina</taxon>
        <taxon>Sarcocystidae</taxon>
        <taxon>Toxoplasma</taxon>
    </lineage>
</organism>
<dbReference type="Proteomes" id="UP000236343">
    <property type="component" value="Unassembled WGS sequence"/>
</dbReference>
<gene>
    <name evidence="1" type="ORF">TGCOUG_392420</name>
</gene>